<evidence type="ECO:0000313" key="3">
    <source>
        <dbReference type="Proteomes" id="UP000256388"/>
    </source>
</evidence>
<gene>
    <name evidence="2" type="ORF">DFR64_1862</name>
</gene>
<proteinExistence type="predicted"/>
<dbReference type="EMBL" id="QUMS01000002">
    <property type="protein sequence ID" value="REG08495.1"/>
    <property type="molecule type" value="Genomic_DNA"/>
</dbReference>
<feature type="transmembrane region" description="Helical" evidence="1">
    <location>
        <begin position="107"/>
        <end position="124"/>
    </location>
</feature>
<comment type="caution">
    <text evidence="2">The sequence shown here is derived from an EMBL/GenBank/DDBJ whole genome shotgun (WGS) entry which is preliminary data.</text>
</comment>
<keyword evidence="1" id="KW-0472">Membrane</keyword>
<protein>
    <submittedName>
        <fullName evidence="2">Uncharacterized protein DUF4956</fullName>
    </submittedName>
</protein>
<evidence type="ECO:0000313" key="2">
    <source>
        <dbReference type="EMBL" id="REG08495.1"/>
    </source>
</evidence>
<name>A0A347ZNL1_9CHLR</name>
<dbReference type="AlphaFoldDB" id="A0A347ZNL1"/>
<organism evidence="2 3">
    <name type="scientific">Pelolinea submarina</name>
    <dbReference type="NCBI Taxonomy" id="913107"/>
    <lineage>
        <taxon>Bacteria</taxon>
        <taxon>Bacillati</taxon>
        <taxon>Chloroflexota</taxon>
        <taxon>Anaerolineae</taxon>
        <taxon>Anaerolineales</taxon>
        <taxon>Anaerolineaceae</taxon>
        <taxon>Pelolinea</taxon>
    </lineage>
</organism>
<reference evidence="2 3" key="1">
    <citation type="submission" date="2018-08" db="EMBL/GenBank/DDBJ databases">
        <title>Genomic Encyclopedia of Type Strains, Phase IV (KMG-IV): sequencing the most valuable type-strain genomes for metagenomic binning, comparative biology and taxonomic classification.</title>
        <authorList>
            <person name="Goeker M."/>
        </authorList>
    </citation>
    <scope>NUCLEOTIDE SEQUENCE [LARGE SCALE GENOMIC DNA]</scope>
    <source>
        <strain evidence="2 3">DSM 23923</strain>
    </source>
</reference>
<dbReference type="RefSeq" id="WP_116225148.1">
    <property type="nucleotide sequence ID" value="NZ_AP018437.1"/>
</dbReference>
<feature type="transmembrane region" description="Helical" evidence="1">
    <location>
        <begin position="46"/>
        <end position="73"/>
    </location>
</feature>
<accession>A0A347ZNL1</accession>
<feature type="transmembrane region" description="Helical" evidence="1">
    <location>
        <begin position="7"/>
        <end position="26"/>
    </location>
</feature>
<feature type="transmembrane region" description="Helical" evidence="1">
    <location>
        <begin position="85"/>
        <end position="101"/>
    </location>
</feature>
<dbReference type="InterPro" id="IPR032531">
    <property type="entry name" value="DUF4956"/>
</dbReference>
<keyword evidence="1" id="KW-1133">Transmembrane helix</keyword>
<dbReference type="Pfam" id="PF16316">
    <property type="entry name" value="DUF4956"/>
    <property type="match status" value="1"/>
</dbReference>
<keyword evidence="3" id="KW-1185">Reference proteome</keyword>
<evidence type="ECO:0000256" key="1">
    <source>
        <dbReference type="SAM" id="Phobius"/>
    </source>
</evidence>
<dbReference type="OrthoDB" id="154078at2"/>
<sequence>MPSELQLIINILINFITAFLIVRFIYYNQKQSKKYILTFLSLNSTLFLIFNFLGNIELSFGVGFGLFAIFSVLRFRTDTIPSREMSYLFVLLALPMVNYALLDSGQYAALVISYIFVFALLLILERGWGFKYHESKTVLYEKIELIKPQNRDLLIRDLQDRTGLSITDVEVNKINFLQDTAELKISYEGSNGDSLGSDDD</sequence>
<keyword evidence="1" id="KW-0812">Transmembrane</keyword>
<dbReference type="Proteomes" id="UP000256388">
    <property type="component" value="Unassembled WGS sequence"/>
</dbReference>